<feature type="binding site" evidence="10">
    <location>
        <position position="99"/>
    </location>
    <ligand>
        <name>Zn(2+)</name>
        <dbReference type="ChEBI" id="CHEBI:29105"/>
    </ligand>
</feature>
<comment type="subcellular location">
    <subcellularLocation>
        <location evidence="1 7">Cytoplasm</location>
    </subcellularLocation>
</comment>
<organism evidence="11 12">
    <name type="scientific">Mariprofundus micogutta</name>
    <dbReference type="NCBI Taxonomy" id="1921010"/>
    <lineage>
        <taxon>Bacteria</taxon>
        <taxon>Pseudomonadati</taxon>
        <taxon>Pseudomonadota</taxon>
        <taxon>Candidatius Mariprofundia</taxon>
        <taxon>Mariprofundales</taxon>
        <taxon>Mariprofundaceae</taxon>
        <taxon>Mariprofundus</taxon>
    </lineage>
</organism>
<keyword evidence="12" id="KW-1185">Reference proteome</keyword>
<proteinExistence type="inferred from homology"/>
<dbReference type="GO" id="GO:0016791">
    <property type="term" value="F:phosphatase activity"/>
    <property type="evidence" value="ECO:0007669"/>
    <property type="project" value="InterPro"/>
</dbReference>
<keyword evidence="5 7" id="KW-0119">Carbohydrate metabolism</keyword>
<feature type="active site" description="Proton donor" evidence="8">
    <location>
        <position position="17"/>
    </location>
</feature>
<evidence type="ECO:0000256" key="5">
    <source>
        <dbReference type="ARBA" id="ARBA00023277"/>
    </source>
</evidence>
<dbReference type="STRING" id="1921010.MMIC_P0644"/>
<feature type="site" description="Stabilizes the phosphoryl group" evidence="9">
    <location>
        <position position="58"/>
    </location>
</feature>
<dbReference type="EMBL" id="BDFD01000004">
    <property type="protein sequence ID" value="GAV19693.1"/>
    <property type="molecule type" value="Genomic_DNA"/>
</dbReference>
<dbReference type="RefSeq" id="WP_072659014.1">
    <property type="nucleotide sequence ID" value="NZ_BDFD01000004.1"/>
</dbReference>
<dbReference type="Gene3D" id="3.40.50.1000">
    <property type="entry name" value="HAD superfamily/HAD-like"/>
    <property type="match status" value="1"/>
</dbReference>
<dbReference type="Pfam" id="PF00702">
    <property type="entry name" value="Hydrolase"/>
    <property type="match status" value="1"/>
</dbReference>
<dbReference type="GO" id="GO:0005975">
    <property type="term" value="P:carbohydrate metabolic process"/>
    <property type="evidence" value="ECO:0007669"/>
    <property type="project" value="InterPro"/>
</dbReference>
<dbReference type="NCBIfam" id="TIGR01656">
    <property type="entry name" value="Histidinol-ppas"/>
    <property type="match status" value="1"/>
</dbReference>
<protein>
    <recommendedName>
        <fullName evidence="6 7">D,D-heptose 1,7-bisphosphate phosphatase</fullName>
        <ecNumber evidence="7">3.1.3.-</ecNumber>
    </recommendedName>
</protein>
<feature type="binding site" evidence="10">
    <location>
        <position position="107"/>
    </location>
    <ligand>
        <name>Zn(2+)</name>
        <dbReference type="ChEBI" id="CHEBI:29105"/>
    </ligand>
</feature>
<dbReference type="InterPro" id="IPR004446">
    <property type="entry name" value="Heptose_bisP_phosphatase"/>
</dbReference>
<name>A0A1L8CLA9_9PROT</name>
<dbReference type="OrthoDB" id="9781367at2"/>
<dbReference type="GO" id="GO:0046872">
    <property type="term" value="F:metal ion binding"/>
    <property type="evidence" value="ECO:0007669"/>
    <property type="project" value="UniProtKB-KW"/>
</dbReference>
<dbReference type="InterPro" id="IPR036412">
    <property type="entry name" value="HAD-like_sf"/>
</dbReference>
<keyword evidence="10" id="KW-0862">Zinc</keyword>
<comment type="similarity">
    <text evidence="7">Belongs to the gmhB family.</text>
</comment>
<dbReference type="AlphaFoldDB" id="A0A1L8CLA9"/>
<sequence length="193" mass="20603">MAEENTILPVAVLLDRDGVINFDSPDYILAADQWQPIPGSLEAIARLHTAGIKVTIVSNQSGLGRGMMDQQAFNEIHGKMMLAIEQAGGFISHVSYCPHGPDDNCLCRKPKPGMVLETLDALGLLARAGQVLFIGDSVRDVAAAHAASVPAMLVQSGYGDAETILQKAQLIQPDIRYSANLEEAVNLILGEQA</sequence>
<dbReference type="NCBIfam" id="TIGR01662">
    <property type="entry name" value="HAD-SF-IIIA"/>
    <property type="match status" value="1"/>
</dbReference>
<accession>A0A1L8CLA9</accession>
<feature type="site" description="Stabilizes the phosphoryl group" evidence="9">
    <location>
        <position position="109"/>
    </location>
</feature>
<feature type="active site" description="Nucleophile" evidence="8">
    <location>
        <position position="15"/>
    </location>
</feature>
<dbReference type="PIRSF" id="PIRSF004682">
    <property type="entry name" value="GmhB"/>
    <property type="match status" value="1"/>
</dbReference>
<evidence type="ECO:0000256" key="1">
    <source>
        <dbReference type="ARBA" id="ARBA00004496"/>
    </source>
</evidence>
<dbReference type="InterPro" id="IPR006543">
    <property type="entry name" value="Histidinol-phos"/>
</dbReference>
<keyword evidence="3 10" id="KW-0479">Metal-binding</keyword>
<evidence type="ECO:0000313" key="12">
    <source>
        <dbReference type="Proteomes" id="UP000231632"/>
    </source>
</evidence>
<evidence type="ECO:0000256" key="6">
    <source>
        <dbReference type="ARBA" id="ARBA00031828"/>
    </source>
</evidence>
<feature type="binding site" evidence="10">
    <location>
        <position position="105"/>
    </location>
    <ligand>
        <name>Zn(2+)</name>
        <dbReference type="ChEBI" id="CHEBI:29105"/>
    </ligand>
</feature>
<feature type="binding site" evidence="10">
    <location>
        <position position="97"/>
    </location>
    <ligand>
        <name>Zn(2+)</name>
        <dbReference type="ChEBI" id="CHEBI:29105"/>
    </ligand>
</feature>
<evidence type="ECO:0000313" key="11">
    <source>
        <dbReference type="EMBL" id="GAV19693.1"/>
    </source>
</evidence>
<feature type="site" description="Contributes to substrate recognition" evidence="9">
    <location>
        <position position="108"/>
    </location>
</feature>
<keyword evidence="10" id="KW-0460">Magnesium</keyword>
<feature type="binding site" evidence="10">
    <location>
        <position position="17"/>
    </location>
    <ligand>
        <name>Mg(2+)</name>
        <dbReference type="ChEBI" id="CHEBI:18420"/>
    </ligand>
</feature>
<dbReference type="PANTHER" id="PTHR42891:SF1">
    <property type="entry name" value="D-GLYCERO-BETA-D-MANNO-HEPTOSE-1,7-BISPHOSPHATE 7-PHOSPHATASE"/>
    <property type="match status" value="1"/>
</dbReference>
<dbReference type="InterPro" id="IPR023214">
    <property type="entry name" value="HAD_sf"/>
</dbReference>
<evidence type="ECO:0000256" key="4">
    <source>
        <dbReference type="ARBA" id="ARBA00022801"/>
    </source>
</evidence>
<evidence type="ECO:0000256" key="7">
    <source>
        <dbReference type="PIRNR" id="PIRNR004682"/>
    </source>
</evidence>
<reference evidence="11 12" key="1">
    <citation type="journal article" date="2017" name="Arch. Microbiol.">
        <title>Mariprofundus micogutta sp. nov., a novel iron-oxidizing zetaproteobacterium isolated from a deep-sea hydrothermal field at the Bayonnaise knoll of the Izu-Ogasawara arc, and a description of Mariprofundales ord. nov. and Zetaproteobacteria classis nov.</title>
        <authorList>
            <person name="Makita H."/>
            <person name="Tanaka E."/>
            <person name="Mitsunobu S."/>
            <person name="Miyazaki M."/>
            <person name="Nunoura T."/>
            <person name="Uematsu K."/>
            <person name="Takaki Y."/>
            <person name="Nishi S."/>
            <person name="Shimamura S."/>
            <person name="Takai K."/>
        </authorList>
    </citation>
    <scope>NUCLEOTIDE SEQUENCE [LARGE SCALE GENOMIC DNA]</scope>
    <source>
        <strain evidence="11 12">ET2</strain>
    </source>
</reference>
<gene>
    <name evidence="11" type="ORF">MMIC_P0644</name>
</gene>
<dbReference type="InterPro" id="IPR006549">
    <property type="entry name" value="HAD-SF_hydro_IIIA"/>
</dbReference>
<evidence type="ECO:0000256" key="9">
    <source>
        <dbReference type="PIRSR" id="PIRSR004682-3"/>
    </source>
</evidence>
<comment type="cofactor">
    <cofactor evidence="10">
        <name>Zn(2+)</name>
        <dbReference type="ChEBI" id="CHEBI:29105"/>
    </cofactor>
</comment>
<keyword evidence="2 7" id="KW-0963">Cytoplasm</keyword>
<keyword evidence="4 7" id="KW-0378">Hydrolase</keyword>
<comment type="caution">
    <text evidence="11">The sequence shown here is derived from an EMBL/GenBank/DDBJ whole genome shotgun (WGS) entry which is preliminary data.</text>
</comment>
<evidence type="ECO:0000256" key="3">
    <source>
        <dbReference type="ARBA" id="ARBA00022723"/>
    </source>
</evidence>
<dbReference type="GO" id="GO:0005737">
    <property type="term" value="C:cytoplasm"/>
    <property type="evidence" value="ECO:0007669"/>
    <property type="project" value="UniProtKB-SubCell"/>
</dbReference>
<feature type="binding site" evidence="10">
    <location>
        <position position="136"/>
    </location>
    <ligand>
        <name>Mg(2+)</name>
        <dbReference type="ChEBI" id="CHEBI:18420"/>
    </ligand>
</feature>
<comment type="cofactor">
    <cofactor evidence="10">
        <name>Mg(2+)</name>
        <dbReference type="ChEBI" id="CHEBI:18420"/>
    </cofactor>
</comment>
<evidence type="ECO:0000256" key="10">
    <source>
        <dbReference type="PIRSR" id="PIRSR004682-4"/>
    </source>
</evidence>
<dbReference type="Proteomes" id="UP000231632">
    <property type="component" value="Unassembled WGS sequence"/>
</dbReference>
<dbReference type="EC" id="3.1.3.-" evidence="7"/>
<dbReference type="PANTHER" id="PTHR42891">
    <property type="entry name" value="D-GLYCERO-BETA-D-MANNO-HEPTOSE-1,7-BISPHOSPHATE 7-PHOSPHATASE"/>
    <property type="match status" value="1"/>
</dbReference>
<dbReference type="SUPFAM" id="SSF56784">
    <property type="entry name" value="HAD-like"/>
    <property type="match status" value="1"/>
</dbReference>
<evidence type="ECO:0000256" key="8">
    <source>
        <dbReference type="PIRSR" id="PIRSR004682-1"/>
    </source>
</evidence>
<evidence type="ECO:0000256" key="2">
    <source>
        <dbReference type="ARBA" id="ARBA00022490"/>
    </source>
</evidence>
<feature type="binding site" evidence="10">
    <location>
        <position position="15"/>
    </location>
    <ligand>
        <name>Mg(2+)</name>
        <dbReference type="ChEBI" id="CHEBI:18420"/>
    </ligand>
</feature>